<reference evidence="3 4" key="1">
    <citation type="journal article" date="2016" name="Nat. Commun.">
        <title>Thousands of microbial genomes shed light on interconnected biogeochemical processes in an aquifer system.</title>
        <authorList>
            <person name="Anantharaman K."/>
            <person name="Brown C.T."/>
            <person name="Hug L.A."/>
            <person name="Sharon I."/>
            <person name="Castelle C.J."/>
            <person name="Probst A.J."/>
            <person name="Thomas B.C."/>
            <person name="Singh A."/>
            <person name="Wilkins M.J."/>
            <person name="Karaoz U."/>
            <person name="Brodie E.L."/>
            <person name="Williams K.H."/>
            <person name="Hubbard S.S."/>
            <person name="Banfield J.F."/>
        </authorList>
    </citation>
    <scope>NUCLEOTIDE SEQUENCE [LARGE SCALE GENOMIC DNA]</scope>
</reference>
<organism evidence="3 4">
    <name type="scientific">Candidatus Roizmanbacteria bacterium RIFCSPLOWO2_01_FULL_37_12</name>
    <dbReference type="NCBI Taxonomy" id="1802056"/>
    <lineage>
        <taxon>Bacteria</taxon>
        <taxon>Candidatus Roizmaniibacteriota</taxon>
    </lineage>
</organism>
<keyword evidence="1" id="KW-0175">Coiled coil</keyword>
<protein>
    <recommendedName>
        <fullName evidence="5">DUF4012 domain-containing protein</fullName>
    </recommendedName>
</protein>
<evidence type="ECO:0008006" key="5">
    <source>
        <dbReference type="Google" id="ProtNLM"/>
    </source>
</evidence>
<dbReference type="InterPro" id="IPR025101">
    <property type="entry name" value="DUF4012"/>
</dbReference>
<keyword evidence="2" id="KW-0812">Transmembrane</keyword>
<keyword evidence="2" id="KW-1133">Transmembrane helix</keyword>
<evidence type="ECO:0000313" key="4">
    <source>
        <dbReference type="Proteomes" id="UP000177698"/>
    </source>
</evidence>
<dbReference type="EMBL" id="MGAG01000037">
    <property type="protein sequence ID" value="OGK39777.1"/>
    <property type="molecule type" value="Genomic_DNA"/>
</dbReference>
<name>A0A1F7I8T2_9BACT</name>
<gene>
    <name evidence="3" type="ORF">A2954_05125</name>
</gene>
<comment type="caution">
    <text evidence="3">The sequence shown here is derived from an EMBL/GenBank/DDBJ whole genome shotgun (WGS) entry which is preliminary data.</text>
</comment>
<dbReference type="AlphaFoldDB" id="A0A1F7I8T2"/>
<dbReference type="STRING" id="1802056.A2954_05125"/>
<sequence length="748" mass="86443">MTLITEILEEKPSVLIVSEKSHQFIHLLKQHLKKYKAEVFYSSVIPKNLAKFEYIFLLNEEKLPKKNLITNRNKVTFIYLNNAPLAQSALKHYQNAPAKIASLTGDKITENHIDKILWFAFSQAKESFLQLSANKDVPLIKSPWLLPKFRMPTRKKLFISFLFLLLFLHIAFIPPLLASSYLFYQSGISLKQGEFSRSEKFFDSGKILLVLAKKTYILPRATFLIFSFTFPDFLVNNSERAADTIEKSLKLQENAKEALKLILKKDKTEDEKHQLLLRLNTIKKNANSIEENITNLNQEIPNYFPSSKNIKKDLDQYLDLISRFRRIITHIDNILAKNSEKTYLLIFANNMELRPGGGFIGSFGLLRVKDYTIGEIEIYDVYDADGQLVAHVEPPMAIRKYLNQPNWFLRDSAFSPDFLENYAQAKFFLEKEMGFNKFSGSILLTTTAVQNLIGAFPELYLPDFNEKINQKNFYLKTQYYSEKNFFPGSIQKKNFLASLTKSILLELENASPFELTKGLKKSLDEKQLVIYFDDAKIQKLLDSFYWSGRTIEPSCTTQEDKCINDFIFPFDSNLGLNKVNFFLTRHLDLKIIFDEKGKILNTFSIQFNNDSADVFPGGAYRNYFQLLLPREARVKSITKDGVLVEDYNQEINQYRKIGLLVEVKPKTIVELKINYELDSILKKGRNVYQLIVQKQIGASNSDFSLELVIGKKLHLLNQNFPALVNDGRIIYNTSLTADKIFFVELVKE</sequence>
<keyword evidence="2" id="KW-0472">Membrane</keyword>
<dbReference type="Pfam" id="PF13196">
    <property type="entry name" value="DUF4012"/>
    <property type="match status" value="1"/>
</dbReference>
<proteinExistence type="predicted"/>
<evidence type="ECO:0000313" key="3">
    <source>
        <dbReference type="EMBL" id="OGK39777.1"/>
    </source>
</evidence>
<evidence type="ECO:0000256" key="1">
    <source>
        <dbReference type="SAM" id="Coils"/>
    </source>
</evidence>
<evidence type="ECO:0000256" key="2">
    <source>
        <dbReference type="SAM" id="Phobius"/>
    </source>
</evidence>
<feature type="coiled-coil region" evidence="1">
    <location>
        <begin position="235"/>
        <end position="299"/>
    </location>
</feature>
<accession>A0A1F7I8T2</accession>
<dbReference type="Proteomes" id="UP000177698">
    <property type="component" value="Unassembled WGS sequence"/>
</dbReference>
<feature type="transmembrane region" description="Helical" evidence="2">
    <location>
        <begin position="157"/>
        <end position="184"/>
    </location>
</feature>